<dbReference type="OrthoDB" id="680263at2"/>
<comment type="caution">
    <text evidence="1">The sequence shown here is derived from an EMBL/GenBank/DDBJ whole genome shotgun (WGS) entry which is preliminary data.</text>
</comment>
<protein>
    <submittedName>
        <fullName evidence="1">Uncharacterized protein</fullName>
    </submittedName>
</protein>
<organism evidence="1 2">
    <name type="scientific">Mucilaginibacter conchicola</name>
    <dbReference type="NCBI Taxonomy" id="2303333"/>
    <lineage>
        <taxon>Bacteria</taxon>
        <taxon>Pseudomonadati</taxon>
        <taxon>Bacteroidota</taxon>
        <taxon>Sphingobacteriia</taxon>
        <taxon>Sphingobacteriales</taxon>
        <taxon>Sphingobacteriaceae</taxon>
        <taxon>Mucilaginibacter</taxon>
    </lineage>
</organism>
<accession>A0A372NP37</accession>
<evidence type="ECO:0000313" key="2">
    <source>
        <dbReference type="Proteomes" id="UP000264217"/>
    </source>
</evidence>
<gene>
    <name evidence="1" type="ORF">D0C36_17245</name>
</gene>
<name>A0A372NP37_9SPHI</name>
<reference evidence="1 2" key="1">
    <citation type="submission" date="2018-08" db="EMBL/GenBank/DDBJ databases">
        <title>Mucilaginibacter sp. MYSH2.</title>
        <authorList>
            <person name="Seo T."/>
        </authorList>
    </citation>
    <scope>NUCLEOTIDE SEQUENCE [LARGE SCALE GENOMIC DNA]</scope>
    <source>
        <strain evidence="1 2">MYSH2</strain>
    </source>
</reference>
<dbReference type="RefSeq" id="WP_117392911.1">
    <property type="nucleotide sequence ID" value="NZ_QWDC01000003.1"/>
</dbReference>
<dbReference type="AlphaFoldDB" id="A0A372NP37"/>
<keyword evidence="2" id="KW-1185">Reference proteome</keyword>
<dbReference type="EMBL" id="QWDC01000003">
    <property type="protein sequence ID" value="RFZ90706.1"/>
    <property type="molecule type" value="Genomic_DNA"/>
</dbReference>
<proteinExistence type="predicted"/>
<sequence length="131" mass="14330">MKKQYIFFSLLIAIGVIAISSFKSVNKSAPANCMMAVTYSEMAMIQFKKAYKAKTIEAAQPFIKKGMEQVQQASAYAVQCDCTQSESNALTAYGFGKKALDATELEKMKPEAKKAMDLSITAMAAAQRCDK</sequence>
<dbReference type="Proteomes" id="UP000264217">
    <property type="component" value="Unassembled WGS sequence"/>
</dbReference>
<evidence type="ECO:0000313" key="1">
    <source>
        <dbReference type="EMBL" id="RFZ90706.1"/>
    </source>
</evidence>